<accession>A0A8S1K8R6</accession>
<comment type="caution">
    <text evidence="3">The sequence shown here is derived from an EMBL/GenBank/DDBJ whole genome shotgun (WGS) entry which is preliminary data.</text>
</comment>
<dbReference type="InterPro" id="IPR014560">
    <property type="entry name" value="UCP030333_Alba"/>
</dbReference>
<dbReference type="PANTHER" id="PTHR31947">
    <property type="entry name" value="DNA/RNA-BINDING PROTEIN ALBA 3"/>
    <property type="match status" value="1"/>
</dbReference>
<dbReference type="InterPro" id="IPR002775">
    <property type="entry name" value="DNA/RNA-bd_Alba-like"/>
</dbReference>
<protein>
    <recommendedName>
        <fullName evidence="2">DNA/RNA-binding protein Alba-like domain-containing protein</fullName>
    </recommendedName>
</protein>
<keyword evidence="4" id="KW-1185">Reference proteome</keyword>
<name>A0A8S1K8R6_PARPR</name>
<dbReference type="GO" id="GO:0003723">
    <property type="term" value="F:RNA binding"/>
    <property type="evidence" value="ECO:0007669"/>
    <property type="project" value="TreeGrafter"/>
</dbReference>
<evidence type="ECO:0000259" key="2">
    <source>
        <dbReference type="Pfam" id="PF01918"/>
    </source>
</evidence>
<dbReference type="AlphaFoldDB" id="A0A8S1K8R6"/>
<dbReference type="GO" id="GO:0005634">
    <property type="term" value="C:nucleus"/>
    <property type="evidence" value="ECO:0007669"/>
    <property type="project" value="TreeGrafter"/>
</dbReference>
<reference evidence="3" key="1">
    <citation type="submission" date="2021-01" db="EMBL/GenBank/DDBJ databases">
        <authorList>
            <consortium name="Genoscope - CEA"/>
            <person name="William W."/>
        </authorList>
    </citation>
    <scope>NUCLEOTIDE SEQUENCE</scope>
</reference>
<dbReference type="Pfam" id="PF01918">
    <property type="entry name" value="Alba"/>
    <property type="match status" value="1"/>
</dbReference>
<gene>
    <name evidence="3" type="ORF">PPRIM_AZ9-3.1.T0170295</name>
</gene>
<organism evidence="3 4">
    <name type="scientific">Paramecium primaurelia</name>
    <dbReference type="NCBI Taxonomy" id="5886"/>
    <lineage>
        <taxon>Eukaryota</taxon>
        <taxon>Sar</taxon>
        <taxon>Alveolata</taxon>
        <taxon>Ciliophora</taxon>
        <taxon>Intramacronucleata</taxon>
        <taxon>Oligohymenophorea</taxon>
        <taxon>Peniculida</taxon>
        <taxon>Parameciidae</taxon>
        <taxon>Paramecium</taxon>
    </lineage>
</organism>
<dbReference type="PANTHER" id="PTHR31947:SF36">
    <property type="entry name" value="DNA_RNA-BINDING PROTEIN ALBA-LIKE DOMAIN-CONTAINING PROTEIN"/>
    <property type="match status" value="1"/>
</dbReference>
<feature type="domain" description="DNA/RNA-binding protein Alba-like" evidence="2">
    <location>
        <begin position="21"/>
        <end position="81"/>
    </location>
</feature>
<sequence length="113" mass="12872">MNTATQQQQRGQKQKLDPQDNNLHISSKKNAREFIFISKIFLKKFQNVELHALGEATKISVRVAENLQRQGLVTITKINSFTADIEGRKRVKLVVSLQLTQDGKARIDQELQA</sequence>
<feature type="compositionally biased region" description="Low complexity" evidence="1">
    <location>
        <begin position="1"/>
        <end position="11"/>
    </location>
</feature>
<evidence type="ECO:0000313" key="4">
    <source>
        <dbReference type="Proteomes" id="UP000688137"/>
    </source>
</evidence>
<dbReference type="Proteomes" id="UP000688137">
    <property type="component" value="Unassembled WGS sequence"/>
</dbReference>
<evidence type="ECO:0000313" key="3">
    <source>
        <dbReference type="EMBL" id="CAD8050913.1"/>
    </source>
</evidence>
<dbReference type="EMBL" id="CAJJDM010000012">
    <property type="protein sequence ID" value="CAD8050913.1"/>
    <property type="molecule type" value="Genomic_DNA"/>
</dbReference>
<proteinExistence type="predicted"/>
<evidence type="ECO:0000256" key="1">
    <source>
        <dbReference type="SAM" id="MobiDB-lite"/>
    </source>
</evidence>
<feature type="region of interest" description="Disordered" evidence="1">
    <location>
        <begin position="1"/>
        <end position="25"/>
    </location>
</feature>